<comment type="caution">
    <text evidence="12">The sequence shown here is derived from an EMBL/GenBank/DDBJ whole genome shotgun (WGS) entry which is preliminary data.</text>
</comment>
<name>A0A9X8NWD5_BACCE</name>
<dbReference type="InterPro" id="IPR009100">
    <property type="entry name" value="AcylCoA_DH/oxidase_NM_dom_sf"/>
</dbReference>
<dbReference type="PANTHER" id="PTHR43884">
    <property type="entry name" value="ACYL-COA DEHYDROGENASE"/>
    <property type="match status" value="1"/>
</dbReference>
<dbReference type="Gene3D" id="2.40.110.10">
    <property type="entry name" value="Butyryl-CoA Dehydrogenase, subunit A, domain 2"/>
    <property type="match status" value="1"/>
</dbReference>
<evidence type="ECO:0000259" key="10">
    <source>
        <dbReference type="Pfam" id="PF02770"/>
    </source>
</evidence>
<keyword evidence="3 8" id="KW-0285">Flavoprotein</keyword>
<dbReference type="CDD" id="cd01158">
    <property type="entry name" value="SCAD_SBCAD"/>
    <property type="match status" value="1"/>
</dbReference>
<keyword evidence="5 8" id="KW-0560">Oxidoreductase</keyword>
<dbReference type="Proteomes" id="UP000253597">
    <property type="component" value="Unassembled WGS sequence"/>
</dbReference>
<evidence type="ECO:0000256" key="8">
    <source>
        <dbReference type="RuleBase" id="RU362125"/>
    </source>
</evidence>
<dbReference type="FunFam" id="2.40.110.10:FF:000001">
    <property type="entry name" value="Acyl-CoA dehydrogenase, mitochondrial"/>
    <property type="match status" value="1"/>
</dbReference>
<dbReference type="InterPro" id="IPR046373">
    <property type="entry name" value="Acyl-CoA_Oxase/DH_mid-dom_sf"/>
</dbReference>
<evidence type="ECO:0000313" key="12">
    <source>
        <dbReference type="EMBL" id="RWQ75335.1"/>
    </source>
</evidence>
<dbReference type="RefSeq" id="WP_113303003.1">
    <property type="nucleotide sequence ID" value="NZ_QNGD03000004.1"/>
</dbReference>
<dbReference type="PROSITE" id="PS00073">
    <property type="entry name" value="ACYL_COA_DH_2"/>
    <property type="match status" value="1"/>
</dbReference>
<comment type="catalytic activity">
    <reaction evidence="6">
        <text>a 2,3-saturated acyl-CoA + A = a 2,3-dehydroacyl-CoA + AH2</text>
        <dbReference type="Rhea" id="RHEA:48608"/>
        <dbReference type="ChEBI" id="CHEBI:13193"/>
        <dbReference type="ChEBI" id="CHEBI:17499"/>
        <dbReference type="ChEBI" id="CHEBI:60015"/>
        <dbReference type="ChEBI" id="CHEBI:65111"/>
    </reaction>
</comment>
<feature type="domain" description="Acyl-CoA dehydrogenase/oxidase C-terminal" evidence="9">
    <location>
        <begin position="228"/>
        <end position="376"/>
    </location>
</feature>
<proteinExistence type="inferred from homology"/>
<dbReference type="Pfam" id="PF02770">
    <property type="entry name" value="Acyl-CoA_dh_M"/>
    <property type="match status" value="1"/>
</dbReference>
<evidence type="ECO:0000256" key="1">
    <source>
        <dbReference type="ARBA" id="ARBA00001974"/>
    </source>
</evidence>
<dbReference type="SUPFAM" id="SSF47203">
    <property type="entry name" value="Acyl-CoA dehydrogenase C-terminal domain-like"/>
    <property type="match status" value="1"/>
</dbReference>
<evidence type="ECO:0000256" key="6">
    <source>
        <dbReference type="ARBA" id="ARBA00052546"/>
    </source>
</evidence>
<dbReference type="GO" id="GO:0050660">
    <property type="term" value="F:flavin adenine dinucleotide binding"/>
    <property type="evidence" value="ECO:0007669"/>
    <property type="project" value="InterPro"/>
</dbReference>
<evidence type="ECO:0000313" key="13">
    <source>
        <dbReference type="Proteomes" id="UP000253597"/>
    </source>
</evidence>
<dbReference type="FunFam" id="1.10.540.10:FF:000002">
    <property type="entry name" value="Acyl-CoA dehydrogenase FadE19"/>
    <property type="match status" value="1"/>
</dbReference>
<dbReference type="PIRSF" id="PIRSF016578">
    <property type="entry name" value="HsaA"/>
    <property type="match status" value="1"/>
</dbReference>
<dbReference type="Gene3D" id="1.10.540.10">
    <property type="entry name" value="Acyl-CoA dehydrogenase/oxidase, N-terminal domain"/>
    <property type="match status" value="1"/>
</dbReference>
<evidence type="ECO:0000256" key="4">
    <source>
        <dbReference type="ARBA" id="ARBA00022827"/>
    </source>
</evidence>
<dbReference type="InterPro" id="IPR006091">
    <property type="entry name" value="Acyl-CoA_Oxase/DH_mid-dom"/>
</dbReference>
<dbReference type="InterPro" id="IPR037069">
    <property type="entry name" value="AcylCoA_DH/ox_N_sf"/>
</dbReference>
<evidence type="ECO:0000256" key="2">
    <source>
        <dbReference type="ARBA" id="ARBA00009347"/>
    </source>
</evidence>
<dbReference type="Pfam" id="PF02771">
    <property type="entry name" value="Acyl-CoA_dh_N"/>
    <property type="match status" value="1"/>
</dbReference>
<dbReference type="PANTHER" id="PTHR43884:SF12">
    <property type="entry name" value="ISOVALERYL-COA DEHYDROGENASE, MITOCHONDRIAL-RELATED"/>
    <property type="match status" value="1"/>
</dbReference>
<dbReference type="AlphaFoldDB" id="A0A9X8NWD5"/>
<dbReference type="FunFam" id="1.20.140.10:FF:000004">
    <property type="entry name" value="Acyl-CoA dehydrogenase FadE25"/>
    <property type="match status" value="1"/>
</dbReference>
<keyword evidence="4 8" id="KW-0274">FAD</keyword>
<feature type="domain" description="Acyl-CoA oxidase/dehydrogenase middle" evidence="10">
    <location>
        <begin position="121"/>
        <end position="216"/>
    </location>
</feature>
<feature type="domain" description="Acyl-CoA dehydrogenase/oxidase N-terminal" evidence="11">
    <location>
        <begin position="6"/>
        <end position="117"/>
    </location>
</feature>
<dbReference type="SUPFAM" id="SSF56645">
    <property type="entry name" value="Acyl-CoA dehydrogenase NM domain-like"/>
    <property type="match status" value="1"/>
</dbReference>
<protein>
    <recommendedName>
        <fullName evidence="7">Acyl-CoA dehydrogenase</fullName>
    </recommendedName>
</protein>
<dbReference type="InterPro" id="IPR009075">
    <property type="entry name" value="AcylCo_DH/oxidase_C"/>
</dbReference>
<dbReference type="PROSITE" id="PS00072">
    <property type="entry name" value="ACYL_COA_DH_1"/>
    <property type="match status" value="1"/>
</dbReference>
<dbReference type="InterPro" id="IPR006089">
    <property type="entry name" value="Acyl-CoA_DH_CS"/>
</dbReference>
<dbReference type="GO" id="GO:0003995">
    <property type="term" value="F:acyl-CoA dehydrogenase activity"/>
    <property type="evidence" value="ECO:0007669"/>
    <property type="project" value="InterPro"/>
</dbReference>
<evidence type="ECO:0000259" key="11">
    <source>
        <dbReference type="Pfam" id="PF02771"/>
    </source>
</evidence>
<organism evidence="12 13">
    <name type="scientific">Bacillus cereus</name>
    <dbReference type="NCBI Taxonomy" id="1396"/>
    <lineage>
        <taxon>Bacteria</taxon>
        <taxon>Bacillati</taxon>
        <taxon>Bacillota</taxon>
        <taxon>Bacilli</taxon>
        <taxon>Bacillales</taxon>
        <taxon>Bacillaceae</taxon>
        <taxon>Bacillus</taxon>
        <taxon>Bacillus cereus group</taxon>
    </lineage>
</organism>
<evidence type="ECO:0000259" key="9">
    <source>
        <dbReference type="Pfam" id="PF00441"/>
    </source>
</evidence>
<evidence type="ECO:0000256" key="7">
    <source>
        <dbReference type="ARBA" id="ARBA00067585"/>
    </source>
</evidence>
<sequence length="376" mass="40461">MNFRFNEEQQMMRKMVRDFAQKEIAPFVPSMEQGVFPKEILQKMGKLGLMGIPAPAKYGGAEMDFISYILAIEEISKVSATVGVILAVHTSVGMNPILYFGTEEQKKKYVSKLATGEYLGAFALTEPNAGSDAGSLKSRAVKKGDHYIINGSKVFITNGGEASTYIVFASTNPEAGKSGISAFIVEKDTSGLIIGKDEHKMGLLGSRTVQLTFEDMKVPAENLLGEEGQGFKVAMANLDVGRIGIGAQALGIAEAALGCAIDYAKEREQFGKPIAAQQGIGFKLADMATSVEAARLLVYRAASLRAQGLPCGKEASIAKLFASKTAVEVAIEAVQVFGGYGYTKDYPVERFFRDAKITQIYEGTSEIQKLVISRAL</sequence>
<dbReference type="EMBL" id="QNGD03000004">
    <property type="protein sequence ID" value="RWQ75335.1"/>
    <property type="molecule type" value="Genomic_DNA"/>
</dbReference>
<dbReference type="InterPro" id="IPR013786">
    <property type="entry name" value="AcylCoA_DH/ox_N"/>
</dbReference>
<gene>
    <name evidence="12" type="ORF">DR116_0010015</name>
</gene>
<accession>A0A9X8NWD5</accession>
<dbReference type="Pfam" id="PF00441">
    <property type="entry name" value="Acyl-CoA_dh_1"/>
    <property type="match status" value="1"/>
</dbReference>
<dbReference type="InterPro" id="IPR036250">
    <property type="entry name" value="AcylCo_DH-like_C"/>
</dbReference>
<reference evidence="12 13" key="1">
    <citation type="submission" date="2019-01" db="EMBL/GenBank/DDBJ databases">
        <title>Draft genome sequence of heavy metal resistant Bacillus cereus NWUAB01.</title>
        <authorList>
            <person name="Babalola O."/>
            <person name="Aremu B.R."/>
            <person name="Ayangbenro A.S."/>
        </authorList>
    </citation>
    <scope>NUCLEOTIDE SEQUENCE [LARGE SCALE GENOMIC DNA]</scope>
    <source>
        <strain evidence="12 13">NWUAB01</strain>
    </source>
</reference>
<evidence type="ECO:0000256" key="5">
    <source>
        <dbReference type="ARBA" id="ARBA00023002"/>
    </source>
</evidence>
<evidence type="ECO:0000256" key="3">
    <source>
        <dbReference type="ARBA" id="ARBA00022630"/>
    </source>
</evidence>
<comment type="similarity">
    <text evidence="2 8">Belongs to the acyl-CoA dehydrogenase family.</text>
</comment>
<comment type="cofactor">
    <cofactor evidence="1 8">
        <name>FAD</name>
        <dbReference type="ChEBI" id="CHEBI:57692"/>
    </cofactor>
</comment>
<dbReference type="Gene3D" id="1.20.140.10">
    <property type="entry name" value="Butyryl-CoA Dehydrogenase, subunit A, domain 3"/>
    <property type="match status" value="1"/>
</dbReference>